<evidence type="ECO:0000256" key="4">
    <source>
        <dbReference type="ARBA" id="ARBA00022989"/>
    </source>
</evidence>
<dbReference type="Gene3D" id="1.20.1740.10">
    <property type="entry name" value="Amino acid/polyamine transporter I"/>
    <property type="match status" value="1"/>
</dbReference>
<dbReference type="GO" id="GO:0022857">
    <property type="term" value="F:transmembrane transporter activity"/>
    <property type="evidence" value="ECO:0007669"/>
    <property type="project" value="InterPro"/>
</dbReference>
<keyword evidence="8" id="KW-1185">Reference proteome</keyword>
<dbReference type="GO" id="GO:0016020">
    <property type="term" value="C:membrane"/>
    <property type="evidence" value="ECO:0007669"/>
    <property type="project" value="UniProtKB-SubCell"/>
</dbReference>
<evidence type="ECO:0000256" key="1">
    <source>
        <dbReference type="ARBA" id="ARBA00004141"/>
    </source>
</evidence>
<keyword evidence="3 6" id="KW-0812">Transmembrane</keyword>
<feature type="transmembrane region" description="Helical" evidence="6">
    <location>
        <begin position="228"/>
        <end position="255"/>
    </location>
</feature>
<protein>
    <recommendedName>
        <fullName evidence="9">Amino acid transporter</fullName>
    </recommendedName>
</protein>
<feature type="transmembrane region" description="Helical" evidence="6">
    <location>
        <begin position="159"/>
        <end position="178"/>
    </location>
</feature>
<keyword evidence="2" id="KW-0813">Transport</keyword>
<feature type="transmembrane region" description="Helical" evidence="6">
    <location>
        <begin position="185"/>
        <end position="208"/>
    </location>
</feature>
<sequence length="260" mass="28011">MNEGQNTMDIREPYTAKEGLHDGFPTAEANDDRDEHDLAVFGKRQQLKHISVFIFGFSNGGPAGLVYGFIVCWIGTIGLNCSLAEMASAVPLAGGQYSMVSEYAPPGASRYLSYITGWLTCLGWQSATASSAYLGGTMIQGLIVLNNPTYVPQRWQSTLLFYAIILVSLFFNTFLVAFLPKIEGLILVIHVGGFFGVLIPLVCTAPHGSASEVFGQFENGGGWSTQGLSFFVGIVTGVYSFLGQFYLIGLDLAVISKLTS</sequence>
<dbReference type="OrthoDB" id="3257095at2759"/>
<gene>
    <name evidence="7" type="ORF">HO173_001810</name>
</gene>
<comment type="caution">
    <text evidence="7">The sequence shown here is derived from an EMBL/GenBank/DDBJ whole genome shotgun (WGS) entry which is preliminary data.</text>
</comment>
<name>A0A8H6G4G9_9LECA</name>
<dbReference type="AlphaFoldDB" id="A0A8H6G4G9"/>
<dbReference type="RefSeq" id="XP_037169469.1">
    <property type="nucleotide sequence ID" value="XM_037303747.1"/>
</dbReference>
<keyword evidence="5 6" id="KW-0472">Membrane</keyword>
<accession>A0A8H6G4G9</accession>
<evidence type="ECO:0000256" key="6">
    <source>
        <dbReference type="SAM" id="Phobius"/>
    </source>
</evidence>
<evidence type="ECO:0008006" key="9">
    <source>
        <dbReference type="Google" id="ProtNLM"/>
    </source>
</evidence>
<evidence type="ECO:0000256" key="5">
    <source>
        <dbReference type="ARBA" id="ARBA00023136"/>
    </source>
</evidence>
<dbReference type="PANTHER" id="PTHR45649">
    <property type="entry name" value="AMINO-ACID PERMEASE BAT1"/>
    <property type="match status" value="1"/>
</dbReference>
<evidence type="ECO:0000256" key="3">
    <source>
        <dbReference type="ARBA" id="ARBA00022692"/>
    </source>
</evidence>
<dbReference type="GeneID" id="59283484"/>
<reference evidence="7 8" key="1">
    <citation type="journal article" date="2020" name="Genomics">
        <title>Complete, high-quality genomes from long-read metagenomic sequencing of two wolf lichen thalli reveals enigmatic genome architecture.</title>
        <authorList>
            <person name="McKenzie S.K."/>
            <person name="Walston R.F."/>
            <person name="Allen J.L."/>
        </authorList>
    </citation>
    <scope>NUCLEOTIDE SEQUENCE [LARGE SCALE GENOMIC DNA]</scope>
    <source>
        <strain evidence="7">WasteWater2</strain>
    </source>
</reference>
<dbReference type="Proteomes" id="UP000578531">
    <property type="component" value="Unassembled WGS sequence"/>
</dbReference>
<keyword evidence="4 6" id="KW-1133">Transmembrane helix</keyword>
<proteinExistence type="predicted"/>
<evidence type="ECO:0000313" key="7">
    <source>
        <dbReference type="EMBL" id="KAF6240200.1"/>
    </source>
</evidence>
<dbReference type="Pfam" id="PF13520">
    <property type="entry name" value="AA_permease_2"/>
    <property type="match status" value="1"/>
</dbReference>
<evidence type="ECO:0000256" key="2">
    <source>
        <dbReference type="ARBA" id="ARBA00022448"/>
    </source>
</evidence>
<comment type="subcellular location">
    <subcellularLocation>
        <location evidence="1">Membrane</location>
        <topology evidence="1">Multi-pass membrane protein</topology>
    </subcellularLocation>
</comment>
<feature type="transmembrane region" description="Helical" evidence="6">
    <location>
        <begin position="52"/>
        <end position="76"/>
    </location>
</feature>
<organism evidence="7 8">
    <name type="scientific">Letharia columbiana</name>
    <dbReference type="NCBI Taxonomy" id="112416"/>
    <lineage>
        <taxon>Eukaryota</taxon>
        <taxon>Fungi</taxon>
        <taxon>Dikarya</taxon>
        <taxon>Ascomycota</taxon>
        <taxon>Pezizomycotina</taxon>
        <taxon>Lecanoromycetes</taxon>
        <taxon>OSLEUM clade</taxon>
        <taxon>Lecanoromycetidae</taxon>
        <taxon>Lecanorales</taxon>
        <taxon>Lecanorineae</taxon>
        <taxon>Parmeliaceae</taxon>
        <taxon>Letharia</taxon>
    </lineage>
</organism>
<dbReference type="EMBL" id="JACCJC010000004">
    <property type="protein sequence ID" value="KAF6240200.1"/>
    <property type="molecule type" value="Genomic_DNA"/>
</dbReference>
<dbReference type="InterPro" id="IPR002293">
    <property type="entry name" value="AA/rel_permease1"/>
</dbReference>
<evidence type="ECO:0000313" key="8">
    <source>
        <dbReference type="Proteomes" id="UP000578531"/>
    </source>
</evidence>
<dbReference type="PANTHER" id="PTHR45649:SF1">
    <property type="entry name" value="TRANSPORTER, PUTATIVE (EUROFUNG)-RELATED"/>
    <property type="match status" value="1"/>
</dbReference>